<dbReference type="AlphaFoldDB" id="A0A1S8MYD8"/>
<protein>
    <recommendedName>
        <fullName evidence="3">DUF5050 domain-containing protein</fullName>
    </recommendedName>
</protein>
<proteinExistence type="predicted"/>
<name>A0A1S8MYD8_CLOSA</name>
<organism evidence="1 2">
    <name type="scientific">Clostridium saccharobutylicum</name>
    <dbReference type="NCBI Taxonomy" id="169679"/>
    <lineage>
        <taxon>Bacteria</taxon>
        <taxon>Bacillati</taxon>
        <taxon>Bacillota</taxon>
        <taxon>Clostridia</taxon>
        <taxon>Eubacteriales</taxon>
        <taxon>Clostridiaceae</taxon>
        <taxon>Clostridium</taxon>
    </lineage>
</organism>
<reference evidence="1 2" key="1">
    <citation type="submission" date="2016-05" db="EMBL/GenBank/DDBJ databases">
        <title>Microbial solvent formation.</title>
        <authorList>
            <person name="Poehlein A."/>
            <person name="Montoya Solano J.D."/>
            <person name="Flitsch S."/>
            <person name="Krabben P."/>
            <person name="Duerre P."/>
            <person name="Daniel R."/>
        </authorList>
    </citation>
    <scope>NUCLEOTIDE SEQUENCE [LARGE SCALE GENOMIC DNA]</scope>
    <source>
        <strain evidence="1 2">L1-8</strain>
    </source>
</reference>
<dbReference type="PROSITE" id="PS51257">
    <property type="entry name" value="PROKAR_LIPOPROTEIN"/>
    <property type="match status" value="1"/>
</dbReference>
<gene>
    <name evidence="1" type="ORF">CLOSAC_34980</name>
</gene>
<sequence>MMSFKRWYLSILAFIVFPLLILGCSSSVKDEKVPNAAEDIKLNSGAVLKSEDGNYKVYNYDNGQYNLANTDNVILAYDKNSSSYICIQNEKPCVIHNGQRFSIKDEGYSELKLSPEGGYISYFVDDNGLKLKIFKTSDDNQVEIKSEVSISGTLYDWYDSDTLVYYGVSNDGINGLFTYNIKEGQEKLLYKVKEGYLAYLKGTDDNVLFLQLTLDNNKQLMMIDKKTKDTKVLTNKIQELSDIIVNKDKIYFTGKVLNNVNSLYEIKDNKTKRLVFDFPAKVDTKKGLAIDKNGSVLFVGSSGEDSSDEEIYAYSQDGSVSSISKKSVDYVFLNYRN</sequence>
<evidence type="ECO:0000313" key="2">
    <source>
        <dbReference type="Proteomes" id="UP000191154"/>
    </source>
</evidence>
<dbReference type="Proteomes" id="UP000191154">
    <property type="component" value="Unassembled WGS sequence"/>
</dbReference>
<accession>A0A1S8MYD8</accession>
<dbReference type="EMBL" id="LZYZ01000007">
    <property type="protein sequence ID" value="OOM09218.1"/>
    <property type="molecule type" value="Genomic_DNA"/>
</dbReference>
<dbReference type="STRING" id="169679.CSACC_27100"/>
<evidence type="ECO:0000313" key="1">
    <source>
        <dbReference type="EMBL" id="OOM09218.1"/>
    </source>
</evidence>
<evidence type="ECO:0008006" key="3">
    <source>
        <dbReference type="Google" id="ProtNLM"/>
    </source>
</evidence>
<dbReference type="SUPFAM" id="SSF69304">
    <property type="entry name" value="Tricorn protease N-terminal domain"/>
    <property type="match status" value="1"/>
</dbReference>
<comment type="caution">
    <text evidence="1">The sequence shown here is derived from an EMBL/GenBank/DDBJ whole genome shotgun (WGS) entry which is preliminary data.</text>
</comment>